<feature type="compositionally biased region" description="Basic and acidic residues" evidence="8">
    <location>
        <begin position="43"/>
        <end position="52"/>
    </location>
</feature>
<dbReference type="Proteomes" id="UP000054686">
    <property type="component" value="Unassembled WGS sequence"/>
</dbReference>
<dbReference type="PANTHER" id="PTHR11562:SF17">
    <property type="entry name" value="RE54080P-RELATED"/>
    <property type="match status" value="1"/>
</dbReference>
<dbReference type="InterPro" id="IPR027470">
    <property type="entry name" value="Cation_efflux_CTD"/>
</dbReference>
<dbReference type="Pfam" id="PF01545">
    <property type="entry name" value="Cation_efflux"/>
    <property type="match status" value="1"/>
</dbReference>
<dbReference type="SUPFAM" id="SSF161111">
    <property type="entry name" value="Cation efflux protein transmembrane domain-like"/>
    <property type="match status" value="1"/>
</dbReference>
<dbReference type="SUPFAM" id="SSF160240">
    <property type="entry name" value="Cation efflux protein cytoplasmic domain-like"/>
    <property type="match status" value="1"/>
</dbReference>
<dbReference type="GO" id="GO:0005385">
    <property type="term" value="F:zinc ion transmembrane transporter activity"/>
    <property type="evidence" value="ECO:0007669"/>
    <property type="project" value="TreeGrafter"/>
</dbReference>
<dbReference type="GO" id="GO:0005886">
    <property type="term" value="C:plasma membrane"/>
    <property type="evidence" value="ECO:0007669"/>
    <property type="project" value="TreeGrafter"/>
</dbReference>
<accession>A0A0V8RXW0</accession>
<sequence>MSDNRPSPSPSAGSARESAPASSHVDEAVAHSHDHAHSPSGERGGHSHDHSHAGASTKRLGWALAVTGAVVVAELVGAFWSGSLSLAADAGHMVVDASGLVIALIAARLMRRPRDEKHTWGWARSEVLAAALQAGMLLVICVMVAWEGAWRLASPPEVEAGPMLLVGVIGLVANIVSLAILAGGREANLNMRAAFLEVANDALGSLAVIVAAGAEWAFGWTRADAIASLLIALLMAPRALTLLRRSVAILMEQTPASVDVTELRAHMMGVEGVLDVHDLHVAAVSSHLVTVTAHVTVTHEADGPSRDRIVHELGECACHHFPIAHSTFQLECPEHASHEHIEH</sequence>
<keyword evidence="7 9" id="KW-0472">Membrane</keyword>
<dbReference type="PANTHER" id="PTHR11562">
    <property type="entry name" value="CATION EFFLUX PROTEIN/ ZINC TRANSPORTER"/>
    <property type="match status" value="1"/>
</dbReference>
<feature type="transmembrane region" description="Helical" evidence="9">
    <location>
        <begin position="86"/>
        <end position="107"/>
    </location>
</feature>
<dbReference type="RefSeq" id="WP_060565717.1">
    <property type="nucleotide sequence ID" value="NZ_CP040006.1"/>
</dbReference>
<feature type="transmembrane region" description="Helical" evidence="9">
    <location>
        <begin position="194"/>
        <end position="219"/>
    </location>
</feature>
<dbReference type="Gene3D" id="1.20.1510.10">
    <property type="entry name" value="Cation efflux protein transmembrane domain"/>
    <property type="match status" value="1"/>
</dbReference>
<feature type="transmembrane region" description="Helical" evidence="9">
    <location>
        <begin position="60"/>
        <end position="80"/>
    </location>
</feature>
<feature type="region of interest" description="Disordered" evidence="8">
    <location>
        <begin position="1"/>
        <end position="54"/>
    </location>
</feature>
<dbReference type="InterPro" id="IPR058533">
    <property type="entry name" value="Cation_efflux_TM"/>
</dbReference>
<evidence type="ECO:0000256" key="9">
    <source>
        <dbReference type="SAM" id="Phobius"/>
    </source>
</evidence>
<organism evidence="12 13">
    <name type="scientific">Schaalia odontolytica</name>
    <dbReference type="NCBI Taxonomy" id="1660"/>
    <lineage>
        <taxon>Bacteria</taxon>
        <taxon>Bacillati</taxon>
        <taxon>Actinomycetota</taxon>
        <taxon>Actinomycetes</taxon>
        <taxon>Actinomycetales</taxon>
        <taxon>Actinomycetaceae</taxon>
        <taxon>Schaalia</taxon>
    </lineage>
</organism>
<evidence type="ECO:0000256" key="3">
    <source>
        <dbReference type="ARBA" id="ARBA00022448"/>
    </source>
</evidence>
<name>A0A0V8RXW0_9ACTO</name>
<evidence type="ECO:0000256" key="8">
    <source>
        <dbReference type="SAM" id="MobiDB-lite"/>
    </source>
</evidence>
<keyword evidence="6" id="KW-0406">Ion transport</keyword>
<evidence type="ECO:0000256" key="2">
    <source>
        <dbReference type="ARBA" id="ARBA00008873"/>
    </source>
</evidence>
<comment type="subcellular location">
    <subcellularLocation>
        <location evidence="1">Membrane</location>
        <topology evidence="1">Multi-pass membrane protein</topology>
    </subcellularLocation>
</comment>
<feature type="transmembrane region" description="Helical" evidence="9">
    <location>
        <begin position="225"/>
        <end position="243"/>
    </location>
</feature>
<reference evidence="12 13" key="1">
    <citation type="submission" date="2015-10" db="EMBL/GenBank/DDBJ databases">
        <title>Draft Genome of Actinomyces odontolyticus subsp. actinosynbacter strain XH001.</title>
        <authorList>
            <person name="Mclean J.S."/>
            <person name="He X."/>
        </authorList>
    </citation>
    <scope>NUCLEOTIDE SEQUENCE [LARGE SCALE GENOMIC DNA]</scope>
    <source>
        <strain evidence="12 13">XH001</strain>
    </source>
</reference>
<feature type="transmembrane region" description="Helical" evidence="9">
    <location>
        <begin position="127"/>
        <end position="146"/>
    </location>
</feature>
<evidence type="ECO:0000256" key="6">
    <source>
        <dbReference type="ARBA" id="ARBA00023065"/>
    </source>
</evidence>
<feature type="domain" description="Cation efflux protein cytoplasmic" evidence="11">
    <location>
        <begin position="257"/>
        <end position="331"/>
    </location>
</feature>
<evidence type="ECO:0000256" key="5">
    <source>
        <dbReference type="ARBA" id="ARBA00022989"/>
    </source>
</evidence>
<feature type="compositionally biased region" description="Basic and acidic residues" evidence="8">
    <location>
        <begin position="24"/>
        <end position="37"/>
    </location>
</feature>
<feature type="domain" description="Cation efflux protein transmembrane" evidence="10">
    <location>
        <begin position="63"/>
        <end position="251"/>
    </location>
</feature>
<dbReference type="OrthoDB" id="9809646at2"/>
<comment type="caution">
    <text evidence="12">The sequence shown here is derived from an EMBL/GenBank/DDBJ whole genome shotgun (WGS) entry which is preliminary data.</text>
</comment>
<dbReference type="InterPro" id="IPR002524">
    <property type="entry name" value="Cation_efflux"/>
</dbReference>
<dbReference type="InterPro" id="IPR027469">
    <property type="entry name" value="Cation_efflux_TMD_sf"/>
</dbReference>
<dbReference type="Pfam" id="PF16916">
    <property type="entry name" value="ZT_dimer"/>
    <property type="match status" value="1"/>
</dbReference>
<evidence type="ECO:0000259" key="10">
    <source>
        <dbReference type="Pfam" id="PF01545"/>
    </source>
</evidence>
<comment type="similarity">
    <text evidence="2">Belongs to the cation diffusion facilitator (CDF) transporter (TC 2.A.4) family. SLC30A subfamily.</text>
</comment>
<dbReference type="InterPro" id="IPR050681">
    <property type="entry name" value="CDF/SLC30A"/>
</dbReference>
<keyword evidence="3" id="KW-0813">Transport</keyword>
<feature type="transmembrane region" description="Helical" evidence="9">
    <location>
        <begin position="161"/>
        <end position="182"/>
    </location>
</feature>
<dbReference type="EMBL" id="LLVT01000001">
    <property type="protein sequence ID" value="KSW12891.1"/>
    <property type="molecule type" value="Genomic_DNA"/>
</dbReference>
<gene>
    <name evidence="12" type="ORF">APY09_00565</name>
</gene>
<evidence type="ECO:0000256" key="1">
    <source>
        <dbReference type="ARBA" id="ARBA00004141"/>
    </source>
</evidence>
<proteinExistence type="inferred from homology"/>
<evidence type="ECO:0000256" key="4">
    <source>
        <dbReference type="ARBA" id="ARBA00022692"/>
    </source>
</evidence>
<keyword evidence="5 9" id="KW-1133">Transmembrane helix</keyword>
<keyword evidence="4 9" id="KW-0812">Transmembrane</keyword>
<evidence type="ECO:0000313" key="13">
    <source>
        <dbReference type="Proteomes" id="UP000054686"/>
    </source>
</evidence>
<evidence type="ECO:0000256" key="7">
    <source>
        <dbReference type="ARBA" id="ARBA00023136"/>
    </source>
</evidence>
<dbReference type="AlphaFoldDB" id="A0A0V8RXW0"/>
<dbReference type="InterPro" id="IPR036837">
    <property type="entry name" value="Cation_efflux_CTD_sf"/>
</dbReference>
<dbReference type="NCBIfam" id="TIGR01297">
    <property type="entry name" value="CDF"/>
    <property type="match status" value="1"/>
</dbReference>
<evidence type="ECO:0000259" key="11">
    <source>
        <dbReference type="Pfam" id="PF16916"/>
    </source>
</evidence>
<protein>
    <submittedName>
        <fullName evidence="12">Cation transporter</fullName>
    </submittedName>
</protein>
<feature type="compositionally biased region" description="Low complexity" evidence="8">
    <location>
        <begin position="10"/>
        <end position="23"/>
    </location>
</feature>
<evidence type="ECO:0000313" key="12">
    <source>
        <dbReference type="EMBL" id="KSW12891.1"/>
    </source>
</evidence>